<dbReference type="PRINTS" id="PR00736">
    <property type="entry name" value="GLHYDRLASE15"/>
</dbReference>
<feature type="signal peptide" evidence="12">
    <location>
        <begin position="1"/>
        <end position="16"/>
    </location>
</feature>
<keyword evidence="8 9" id="KW-0624">Polysaccharide degradation</keyword>
<keyword evidence="4 9" id="KW-0378">Hydrolase</keyword>
<dbReference type="EMBL" id="KV407455">
    <property type="protein sequence ID" value="KZF25490.1"/>
    <property type="molecule type" value="Genomic_DNA"/>
</dbReference>
<dbReference type="AlphaFoldDB" id="A0A165IWY1"/>
<evidence type="ECO:0000256" key="12">
    <source>
        <dbReference type="SAM" id="SignalP"/>
    </source>
</evidence>
<dbReference type="PROSITE" id="PS51166">
    <property type="entry name" value="CBM20"/>
    <property type="match status" value="1"/>
</dbReference>
<dbReference type="PROSITE" id="PS00820">
    <property type="entry name" value="GLUCOAMYLASE"/>
    <property type="match status" value="1"/>
</dbReference>
<dbReference type="STRING" id="1328760.A0A165IWY1"/>
<dbReference type="Gene3D" id="1.50.10.10">
    <property type="match status" value="1"/>
</dbReference>
<evidence type="ECO:0000259" key="13">
    <source>
        <dbReference type="PROSITE" id="PS51166"/>
    </source>
</evidence>
<evidence type="ECO:0000256" key="6">
    <source>
        <dbReference type="ARBA" id="ARBA00023277"/>
    </source>
</evidence>
<protein>
    <recommendedName>
        <fullName evidence="9">Glucoamylase</fullName>
        <ecNumber evidence="9">3.2.1.3</ecNumber>
    </recommendedName>
    <alternativeName>
        <fullName evidence="9">1,4-alpha-D-glucan glucohydrolase</fullName>
    </alternativeName>
    <alternativeName>
        <fullName evidence="9">Glucan 1,4-alpha-glucosidase</fullName>
    </alternativeName>
</protein>
<dbReference type="InterPro" id="IPR000165">
    <property type="entry name" value="Glucoamylase"/>
</dbReference>
<dbReference type="PIRSF" id="PIRSF001031">
    <property type="entry name" value="Glu-a-glcsd_SBD"/>
    <property type="match status" value="1"/>
</dbReference>
<evidence type="ECO:0000256" key="9">
    <source>
        <dbReference type="PIRNR" id="PIRNR001031"/>
    </source>
</evidence>
<dbReference type="InterPro" id="IPR046966">
    <property type="entry name" value="Glucoamylase_active_site"/>
</dbReference>
<comment type="catalytic activity">
    <reaction evidence="1 9">
        <text>Hydrolysis of terminal (1-&gt;4)-linked alpha-D-glucose residues successively from non-reducing ends of the chains with release of beta-D-glucose.</text>
        <dbReference type="EC" id="3.2.1.3"/>
    </reaction>
</comment>
<keyword evidence="5" id="KW-0325">Glycoprotein</keyword>
<dbReference type="Proteomes" id="UP000076632">
    <property type="component" value="Unassembled WGS sequence"/>
</dbReference>
<sequence>MVNLFSSFFIAVGCFAIRGLASVDSYVATEDPIALQGVLNNIGPSGAEDQGAASGIIIASPSTNNPNYVYTWTRDSALTIKALTDYLIANGDTSLVAVIEQYISAQAKLQTISNPSGGLSTGGLGEPKFNIDESAFTGSWGRPQRDGPALRATALIAFSRYLISKGQTSTVQDIVWPIIQNDLSYVTQYWNQTGFDLWEEVSGSSFFTLNAQHRALVEGSTLASQIGKSCSYCDSQAPEILCFLQNFWNGQYITANINTNDGRSGKDANSILGVIQTFDPAAACDDTTFQPCSARALSNHKVLTDSFRSIYSINSGIPQGSAVAVGRYPEDSYYNGNPWYLNTLAAAEQLYDALYQWSKINSITVNNVNLAFFNDLVPSISTGTYAAGSSTYAAITSAVKAYADGYVAVVQKYTPSNGKLYEQFSKSDGTPLSAIDLTWSYASFLTMAAARAGQVPASWGEASAHTAPSACVASSAVGVYSTPTDTVFPSSSPTCSPIASTVAVTFNEYAITTYGDTINIVGSISQLGNWNTNNAVPLNANNYPTWSVTVNLPAGTSFQYKFINKGASGSITWESDPNRFYTVPTGCSTTATENDSWR</sequence>
<dbReference type="GO" id="GO:0000272">
    <property type="term" value="P:polysaccharide catabolic process"/>
    <property type="evidence" value="ECO:0007669"/>
    <property type="project" value="UniProtKB-KW"/>
</dbReference>
<dbReference type="InterPro" id="IPR008291">
    <property type="entry name" value="Glucoamylase_SBD"/>
</dbReference>
<dbReference type="EC" id="3.2.1.3" evidence="9"/>
<gene>
    <name evidence="14" type="ORF">L228DRAFT_236582</name>
</gene>
<evidence type="ECO:0000313" key="14">
    <source>
        <dbReference type="EMBL" id="KZF25490.1"/>
    </source>
</evidence>
<accession>A0A165IWY1</accession>
<organism evidence="14 15">
    <name type="scientific">Xylona heveae (strain CBS 132557 / TC161)</name>
    <dbReference type="NCBI Taxonomy" id="1328760"/>
    <lineage>
        <taxon>Eukaryota</taxon>
        <taxon>Fungi</taxon>
        <taxon>Dikarya</taxon>
        <taxon>Ascomycota</taxon>
        <taxon>Pezizomycotina</taxon>
        <taxon>Xylonomycetes</taxon>
        <taxon>Xylonales</taxon>
        <taxon>Xylonaceae</taxon>
        <taxon>Xylona</taxon>
    </lineage>
</organism>
<evidence type="ECO:0000256" key="11">
    <source>
        <dbReference type="PIRSR" id="PIRSR001031-2"/>
    </source>
</evidence>
<evidence type="ECO:0000256" key="5">
    <source>
        <dbReference type="ARBA" id="ARBA00023180"/>
    </source>
</evidence>
<dbReference type="GeneID" id="28895982"/>
<dbReference type="GO" id="GO:2001070">
    <property type="term" value="F:starch binding"/>
    <property type="evidence" value="ECO:0007669"/>
    <property type="project" value="InterPro"/>
</dbReference>
<dbReference type="InterPro" id="IPR034836">
    <property type="entry name" value="CBM20_glucoamylase"/>
</dbReference>
<evidence type="ECO:0000256" key="2">
    <source>
        <dbReference type="ARBA" id="ARBA00006188"/>
    </source>
</evidence>
<keyword evidence="6 9" id="KW-0119">Carbohydrate metabolism</keyword>
<dbReference type="Gene3D" id="2.60.40.10">
    <property type="entry name" value="Immunoglobulins"/>
    <property type="match status" value="1"/>
</dbReference>
<feature type="active site" description="Proton donor" evidence="10">
    <location>
        <position position="199"/>
    </location>
</feature>
<dbReference type="CDD" id="cd05811">
    <property type="entry name" value="CBM20_glucoamylase"/>
    <property type="match status" value="1"/>
</dbReference>
<feature type="domain" description="CBM20" evidence="13">
    <location>
        <begin position="496"/>
        <end position="598"/>
    </location>
</feature>
<dbReference type="RefSeq" id="XP_018191045.1">
    <property type="nucleotide sequence ID" value="XM_018330845.1"/>
</dbReference>
<evidence type="ECO:0000256" key="8">
    <source>
        <dbReference type="ARBA" id="ARBA00023326"/>
    </source>
</evidence>
<dbReference type="SUPFAM" id="SSF48208">
    <property type="entry name" value="Six-hairpin glycosidases"/>
    <property type="match status" value="1"/>
</dbReference>
<dbReference type="InParanoid" id="A0A165IWY1"/>
<keyword evidence="3 12" id="KW-0732">Signal</keyword>
<comment type="similarity">
    <text evidence="2 9">Belongs to the glycosyl hydrolase 15 family.</text>
</comment>
<dbReference type="GO" id="GO:0000324">
    <property type="term" value="C:fungal-type vacuole"/>
    <property type="evidence" value="ECO:0007669"/>
    <property type="project" value="TreeGrafter"/>
</dbReference>
<dbReference type="Pfam" id="PF00723">
    <property type="entry name" value="Glyco_hydro_15"/>
    <property type="match status" value="1"/>
</dbReference>
<dbReference type="InterPro" id="IPR011613">
    <property type="entry name" value="GH15-like"/>
</dbReference>
<dbReference type="InterPro" id="IPR008928">
    <property type="entry name" value="6-hairpin_glycosidase_sf"/>
</dbReference>
<evidence type="ECO:0000313" key="15">
    <source>
        <dbReference type="Proteomes" id="UP000076632"/>
    </source>
</evidence>
<dbReference type="InterPro" id="IPR013784">
    <property type="entry name" value="Carb-bd-like_fold"/>
</dbReference>
<dbReference type="Pfam" id="PF00686">
    <property type="entry name" value="CBM_20"/>
    <property type="match status" value="1"/>
</dbReference>
<keyword evidence="7 9" id="KW-0326">Glycosidase</keyword>
<evidence type="ECO:0000256" key="10">
    <source>
        <dbReference type="PIRSR" id="PIRSR001031-1"/>
    </source>
</evidence>
<dbReference type="FunFam" id="1.50.10.10:FF:000018">
    <property type="entry name" value="Glucoamylase"/>
    <property type="match status" value="1"/>
</dbReference>
<evidence type="ECO:0000256" key="1">
    <source>
        <dbReference type="ARBA" id="ARBA00001863"/>
    </source>
</evidence>
<dbReference type="PANTHER" id="PTHR31616">
    <property type="entry name" value="TREHALASE"/>
    <property type="match status" value="1"/>
</dbReference>
<dbReference type="SMART" id="SM01065">
    <property type="entry name" value="CBM_2"/>
    <property type="match status" value="1"/>
</dbReference>
<dbReference type="InterPro" id="IPR013783">
    <property type="entry name" value="Ig-like_fold"/>
</dbReference>
<dbReference type="InterPro" id="IPR002044">
    <property type="entry name" value="CBM20"/>
</dbReference>
<dbReference type="PANTHER" id="PTHR31616:SF12">
    <property type="entry name" value="GLUCOAMYLASE"/>
    <property type="match status" value="1"/>
</dbReference>
<feature type="binding site" evidence="11">
    <location>
        <position position="140"/>
    </location>
    <ligand>
        <name>substrate</name>
    </ligand>
</feature>
<evidence type="ECO:0000256" key="3">
    <source>
        <dbReference type="ARBA" id="ARBA00022729"/>
    </source>
</evidence>
<name>A0A165IWY1_XYLHT</name>
<reference evidence="14 15" key="1">
    <citation type="journal article" date="2016" name="Fungal Biol.">
        <title>The genome of Xylona heveae provides a window into fungal endophytism.</title>
        <authorList>
            <person name="Gazis R."/>
            <person name="Kuo A."/>
            <person name="Riley R."/>
            <person name="LaButti K."/>
            <person name="Lipzen A."/>
            <person name="Lin J."/>
            <person name="Amirebrahimi M."/>
            <person name="Hesse C.N."/>
            <person name="Spatafora J.W."/>
            <person name="Henrissat B."/>
            <person name="Hainaut M."/>
            <person name="Grigoriev I.V."/>
            <person name="Hibbett D.S."/>
        </authorList>
    </citation>
    <scope>NUCLEOTIDE SEQUENCE [LARGE SCALE GENOMIC DNA]</scope>
    <source>
        <strain evidence="14 15">TC161</strain>
    </source>
</reference>
<dbReference type="SUPFAM" id="SSF49452">
    <property type="entry name" value="Starch-binding domain-like"/>
    <property type="match status" value="1"/>
</dbReference>
<feature type="active site" description="Proton acceptor" evidence="10">
    <location>
        <position position="196"/>
    </location>
</feature>
<dbReference type="GO" id="GO:0004339">
    <property type="term" value="F:glucan 1,4-alpha-glucosidase activity"/>
    <property type="evidence" value="ECO:0007669"/>
    <property type="project" value="UniProtKB-EC"/>
</dbReference>
<evidence type="ECO:0000256" key="7">
    <source>
        <dbReference type="ARBA" id="ARBA00023295"/>
    </source>
</evidence>
<keyword evidence="15" id="KW-1185">Reference proteome</keyword>
<dbReference type="OrthoDB" id="6123450at2759"/>
<feature type="chain" id="PRO_5007859560" description="Glucoamylase" evidence="12">
    <location>
        <begin position="17"/>
        <end position="598"/>
    </location>
</feature>
<dbReference type="OMA" id="NRKYTVP"/>
<evidence type="ECO:0000256" key="4">
    <source>
        <dbReference type="ARBA" id="ARBA00022801"/>
    </source>
</evidence>
<dbReference type="InterPro" id="IPR012341">
    <property type="entry name" value="6hp_glycosidase-like_sf"/>
</dbReference>
<dbReference type="FunFam" id="2.60.40.10:FF:000552">
    <property type="entry name" value="Related to glucoamylase"/>
    <property type="match status" value="1"/>
</dbReference>
<proteinExistence type="inferred from homology"/>